<gene>
    <name evidence="3" type="primary">ureF</name>
    <name evidence="4" type="ORF">SAMN05421547_101224</name>
</gene>
<evidence type="ECO:0000313" key="4">
    <source>
        <dbReference type="EMBL" id="SDX78540.1"/>
    </source>
</evidence>
<comment type="subunit">
    <text evidence="3">UreD, UreF and UreG form a complex that acts as a GTP-hydrolysis-dependent molecular chaperone, activating the urease apoprotein by helping to assemble the nickel containing metallocenter of UreC. The UreE protein probably delivers the nickel.</text>
</comment>
<dbReference type="InterPro" id="IPR038277">
    <property type="entry name" value="UreF_sf"/>
</dbReference>
<keyword evidence="3" id="KW-0963">Cytoplasm</keyword>
<dbReference type="InterPro" id="IPR002639">
    <property type="entry name" value="UreF"/>
</dbReference>
<dbReference type="HAMAP" id="MF_01385">
    <property type="entry name" value="UreF"/>
    <property type="match status" value="1"/>
</dbReference>
<evidence type="ECO:0000256" key="3">
    <source>
        <dbReference type="HAMAP-Rule" id="MF_01385"/>
    </source>
</evidence>
<protein>
    <recommendedName>
        <fullName evidence="3">Urease accessory protein UreF</fullName>
    </recommendedName>
</protein>
<comment type="subcellular location">
    <subcellularLocation>
        <location evidence="3">Cytoplasm</location>
    </subcellularLocation>
</comment>
<comment type="function">
    <text evidence="3">Required for maturation of urease via the functional incorporation of the urease nickel metallocenter.</text>
</comment>
<name>A0A1H3EIU6_9BURK</name>
<dbReference type="GO" id="GO:0005737">
    <property type="term" value="C:cytoplasm"/>
    <property type="evidence" value="ECO:0007669"/>
    <property type="project" value="UniProtKB-SubCell"/>
</dbReference>
<evidence type="ECO:0000256" key="2">
    <source>
        <dbReference type="ARBA" id="ARBA00023186"/>
    </source>
</evidence>
<dbReference type="GO" id="GO:0016151">
    <property type="term" value="F:nickel cation binding"/>
    <property type="evidence" value="ECO:0007669"/>
    <property type="project" value="UniProtKB-UniRule"/>
</dbReference>
<keyword evidence="1 3" id="KW-0996">Nickel insertion</keyword>
<dbReference type="PANTHER" id="PTHR33620:SF1">
    <property type="entry name" value="UREASE ACCESSORY PROTEIN F"/>
    <property type="match status" value="1"/>
</dbReference>
<dbReference type="EMBL" id="FNPE01000001">
    <property type="protein sequence ID" value="SDX78540.1"/>
    <property type="molecule type" value="Genomic_DNA"/>
</dbReference>
<evidence type="ECO:0000313" key="5">
    <source>
        <dbReference type="Proteomes" id="UP000183417"/>
    </source>
</evidence>
<dbReference type="Gene3D" id="1.10.4190.10">
    <property type="entry name" value="Urease accessory protein UreF"/>
    <property type="match status" value="1"/>
</dbReference>
<dbReference type="AlphaFoldDB" id="A0A1H3EIU6"/>
<evidence type="ECO:0000256" key="1">
    <source>
        <dbReference type="ARBA" id="ARBA00022988"/>
    </source>
</evidence>
<organism evidence="4 5">
    <name type="scientific">Delftia lacustris</name>
    <dbReference type="NCBI Taxonomy" id="558537"/>
    <lineage>
        <taxon>Bacteria</taxon>
        <taxon>Pseudomonadati</taxon>
        <taxon>Pseudomonadota</taxon>
        <taxon>Betaproteobacteria</taxon>
        <taxon>Burkholderiales</taxon>
        <taxon>Comamonadaceae</taxon>
        <taxon>Delftia</taxon>
    </lineage>
</organism>
<dbReference type="Proteomes" id="UP000183417">
    <property type="component" value="Unassembled WGS sequence"/>
</dbReference>
<dbReference type="PANTHER" id="PTHR33620">
    <property type="entry name" value="UREASE ACCESSORY PROTEIN F"/>
    <property type="match status" value="1"/>
</dbReference>
<keyword evidence="2 3" id="KW-0143">Chaperone</keyword>
<proteinExistence type="inferred from homology"/>
<reference evidence="4 5" key="1">
    <citation type="submission" date="2016-10" db="EMBL/GenBank/DDBJ databases">
        <authorList>
            <person name="de Groot N.N."/>
        </authorList>
    </citation>
    <scope>NUCLEOTIDE SEQUENCE [LARGE SCALE GENOMIC DNA]</scope>
    <source>
        <strain evidence="4 5">LMG 24775</strain>
    </source>
</reference>
<dbReference type="PIRSF" id="PIRSF009467">
    <property type="entry name" value="Ureas_acces_UreF"/>
    <property type="match status" value="1"/>
</dbReference>
<accession>A0A1H3EIU6</accession>
<sequence length="256" mass="27671">MTMITKAAADTGTATTIRMADLSIQGLCALLHLASPQLPVGGFSYSQGLEAAIEHGLVTDAGTARTWIADALAHGFARCEAPLWLLLRRAWSEGDEGAVHEWNQWFIASRDSREARAETLQMGWSLHSLLRSVPWGGEAFAPRIAQLGALVDTPGLAYPTAFACACAAVDADEDHALLAYGFAWLENQVAAAIKAVPLGQVAGQSLLLALHPLLEQAVGEARRRASEAPPRLDTMLPQWSVLQARHEHQYSRLFRS</sequence>
<comment type="similarity">
    <text evidence="3">Belongs to the UreF family.</text>
</comment>
<dbReference type="Pfam" id="PF01730">
    <property type="entry name" value="UreF"/>
    <property type="match status" value="1"/>
</dbReference>